<feature type="domain" description="CYTH" evidence="1">
    <location>
        <begin position="1"/>
        <end position="130"/>
    </location>
</feature>
<dbReference type="InterPro" id="IPR033469">
    <property type="entry name" value="CYTH-like_dom_sf"/>
</dbReference>
<gene>
    <name evidence="2" type="ORF">GCM10010191_38090</name>
</gene>
<evidence type="ECO:0000313" key="2">
    <source>
        <dbReference type="EMBL" id="GAA2422650.1"/>
    </source>
</evidence>
<evidence type="ECO:0000259" key="1">
    <source>
        <dbReference type="PROSITE" id="PS51707"/>
    </source>
</evidence>
<dbReference type="Proteomes" id="UP001501231">
    <property type="component" value="Unassembled WGS sequence"/>
</dbReference>
<accession>A0ABP5W938</accession>
<dbReference type="InterPro" id="IPR023577">
    <property type="entry name" value="CYTH_domain"/>
</dbReference>
<dbReference type="Pfam" id="PF01928">
    <property type="entry name" value="CYTH"/>
    <property type="match status" value="1"/>
</dbReference>
<evidence type="ECO:0000313" key="3">
    <source>
        <dbReference type="Proteomes" id="UP001501231"/>
    </source>
</evidence>
<dbReference type="PROSITE" id="PS51707">
    <property type="entry name" value="CYTH"/>
    <property type="match status" value="1"/>
</dbReference>
<comment type="caution">
    <text evidence="2">The sequence shown here is derived from an EMBL/GenBank/DDBJ whole genome shotgun (WGS) entry which is preliminary data.</text>
</comment>
<organism evidence="2 3">
    <name type="scientific">Actinomadura vinacea</name>
    <dbReference type="NCBI Taxonomy" id="115336"/>
    <lineage>
        <taxon>Bacteria</taxon>
        <taxon>Bacillati</taxon>
        <taxon>Actinomycetota</taxon>
        <taxon>Actinomycetes</taxon>
        <taxon>Streptosporangiales</taxon>
        <taxon>Thermomonosporaceae</taxon>
        <taxon>Actinomadura</taxon>
    </lineage>
</organism>
<proteinExistence type="predicted"/>
<reference evidence="3" key="1">
    <citation type="journal article" date="2019" name="Int. J. Syst. Evol. Microbiol.">
        <title>The Global Catalogue of Microorganisms (GCM) 10K type strain sequencing project: providing services to taxonomists for standard genome sequencing and annotation.</title>
        <authorList>
            <consortium name="The Broad Institute Genomics Platform"/>
            <consortium name="The Broad Institute Genome Sequencing Center for Infectious Disease"/>
            <person name="Wu L."/>
            <person name="Ma J."/>
        </authorList>
    </citation>
    <scope>NUCLEOTIDE SEQUENCE [LARGE SCALE GENOMIC DNA]</scope>
    <source>
        <strain evidence="3">JCM 3325</strain>
    </source>
</reference>
<protein>
    <recommendedName>
        <fullName evidence="1">CYTH domain-containing protein</fullName>
    </recommendedName>
</protein>
<name>A0ABP5W938_9ACTN</name>
<dbReference type="SUPFAM" id="SSF55154">
    <property type="entry name" value="CYTH-like phosphatases"/>
    <property type="match status" value="1"/>
</dbReference>
<dbReference type="Gene3D" id="2.40.320.10">
    <property type="entry name" value="Hypothetical Protein Pfu-838710-001"/>
    <property type="match status" value="1"/>
</dbReference>
<sequence length="133" mass="14580">MRVVDRSGTRQTILTYKEPAVDEESGSKPEHETKVADPAVVDTVLRVLGAVEYVRLTKNCANYRFNAHGRDMLATVVTVPELDGTFIELETLALEEELSEALVAVRGVLSESGITDADLTTEQYTDAVLRARA</sequence>
<dbReference type="EMBL" id="BAAARW010000012">
    <property type="protein sequence ID" value="GAA2422650.1"/>
    <property type="molecule type" value="Genomic_DNA"/>
</dbReference>
<keyword evidence="3" id="KW-1185">Reference proteome</keyword>